<proteinExistence type="inferred from homology"/>
<dbReference type="Pfam" id="PF25095">
    <property type="entry name" value="C2H2-zf_KIN17"/>
    <property type="match status" value="1"/>
</dbReference>
<dbReference type="Pfam" id="PF18131">
    <property type="entry name" value="KN17_SH3"/>
    <property type="match status" value="1"/>
</dbReference>
<evidence type="ECO:0000256" key="1">
    <source>
        <dbReference type="ARBA" id="ARBA00008517"/>
    </source>
</evidence>
<dbReference type="GO" id="GO:0006260">
    <property type="term" value="P:DNA replication"/>
    <property type="evidence" value="ECO:0007669"/>
    <property type="project" value="TreeGrafter"/>
</dbReference>
<feature type="compositionally biased region" description="Basic and acidic residues" evidence="5">
    <location>
        <begin position="178"/>
        <end position="188"/>
    </location>
</feature>
<keyword evidence="2" id="KW-0479">Metal-binding</keyword>
<dbReference type="Gene3D" id="2.30.30.30">
    <property type="match status" value="1"/>
</dbReference>
<protein>
    <recommendedName>
        <fullName evidence="6">C2H2-type domain-containing protein</fullName>
    </recommendedName>
</protein>
<keyword evidence="8" id="KW-1185">Reference proteome</keyword>
<evidence type="ECO:0000313" key="7">
    <source>
        <dbReference type="EMBL" id="GAX76486.1"/>
    </source>
</evidence>
<evidence type="ECO:0000256" key="2">
    <source>
        <dbReference type="ARBA" id="ARBA00022723"/>
    </source>
</evidence>
<dbReference type="GO" id="GO:0008270">
    <property type="term" value="F:zinc ion binding"/>
    <property type="evidence" value="ECO:0007669"/>
    <property type="project" value="UniProtKB-KW"/>
</dbReference>
<dbReference type="InterPro" id="IPR041330">
    <property type="entry name" value="KN17_SH3"/>
</dbReference>
<dbReference type="EMBL" id="BEGY01000018">
    <property type="protein sequence ID" value="GAX76486.1"/>
    <property type="molecule type" value="Genomic_DNA"/>
</dbReference>
<dbReference type="InterPro" id="IPR041995">
    <property type="entry name" value="KOW_KIN17"/>
</dbReference>
<dbReference type="InterPro" id="IPR038254">
    <property type="entry name" value="KIN17_WH-like_sf"/>
</dbReference>
<gene>
    <name evidence="7" type="ORF">CEUSTIGMA_g3931.t1</name>
</gene>
<evidence type="ECO:0000256" key="5">
    <source>
        <dbReference type="SAM" id="MobiDB-lite"/>
    </source>
</evidence>
<dbReference type="Gene3D" id="2.30.30.140">
    <property type="match status" value="1"/>
</dbReference>
<dbReference type="InterPro" id="IPR037321">
    <property type="entry name" value="KIN17-like"/>
</dbReference>
<feature type="region of interest" description="Disordered" evidence="5">
    <location>
        <begin position="178"/>
        <end position="208"/>
    </location>
</feature>
<dbReference type="FunFam" id="2.30.30.30:FF:000021">
    <property type="entry name" value="DNA/RNA-binding protein KIN17, putative"/>
    <property type="match status" value="1"/>
</dbReference>
<dbReference type="InterPro" id="IPR036236">
    <property type="entry name" value="Znf_C2H2_sf"/>
</dbReference>
<dbReference type="GO" id="GO:0005634">
    <property type="term" value="C:nucleus"/>
    <property type="evidence" value="ECO:0007669"/>
    <property type="project" value="TreeGrafter"/>
</dbReference>
<dbReference type="InterPro" id="IPR056767">
    <property type="entry name" value="C2H2-Znf_KIN17"/>
</dbReference>
<keyword evidence="4" id="KW-0862">Zinc</keyword>
<comment type="caution">
    <text evidence="7">The sequence shown here is derived from an EMBL/GenBank/DDBJ whole genome shotgun (WGS) entry which is preliminary data.</text>
</comment>
<dbReference type="InterPro" id="IPR019447">
    <property type="entry name" value="DNA/RNA-bd_Kin17_WH-like_dom"/>
</dbReference>
<dbReference type="AlphaFoldDB" id="A0A250X0A4"/>
<reference evidence="7 8" key="1">
    <citation type="submission" date="2017-08" db="EMBL/GenBank/DDBJ databases">
        <title>Acidophilic green algal genome provides insights into adaptation to an acidic environment.</title>
        <authorList>
            <person name="Hirooka S."/>
            <person name="Hirose Y."/>
            <person name="Kanesaki Y."/>
            <person name="Higuchi S."/>
            <person name="Fujiwara T."/>
            <person name="Onuma R."/>
            <person name="Era A."/>
            <person name="Ohbayashi R."/>
            <person name="Uzuka A."/>
            <person name="Nozaki H."/>
            <person name="Yoshikawa H."/>
            <person name="Miyagishima S.Y."/>
        </authorList>
    </citation>
    <scope>NUCLEOTIDE SEQUENCE [LARGE SCALE GENOMIC DNA]</scope>
    <source>
        <strain evidence="7 8">NIES-2499</strain>
    </source>
</reference>
<dbReference type="FunFam" id="1.10.10.2030:FF:000001">
    <property type="entry name" value="DNA/RNA-binding protein KIN17, putative"/>
    <property type="match status" value="1"/>
</dbReference>
<dbReference type="InterPro" id="IPR013087">
    <property type="entry name" value="Znf_C2H2_type"/>
</dbReference>
<keyword evidence="3" id="KW-0863">Zinc-finger</keyword>
<dbReference type="Proteomes" id="UP000232323">
    <property type="component" value="Unassembled WGS sequence"/>
</dbReference>
<dbReference type="InterPro" id="IPR014722">
    <property type="entry name" value="Rib_uL2_dom2"/>
</dbReference>
<organism evidence="7 8">
    <name type="scientific">Chlamydomonas eustigma</name>
    <dbReference type="NCBI Taxonomy" id="1157962"/>
    <lineage>
        <taxon>Eukaryota</taxon>
        <taxon>Viridiplantae</taxon>
        <taxon>Chlorophyta</taxon>
        <taxon>core chlorophytes</taxon>
        <taxon>Chlorophyceae</taxon>
        <taxon>CS clade</taxon>
        <taxon>Chlamydomonadales</taxon>
        <taxon>Chlamydomonadaceae</taxon>
        <taxon>Chlamydomonas</taxon>
    </lineage>
</organism>
<sequence>MGKADFMSPKAIGNRIKAKGLQKLRWYCQLCQKQCRDENGFKCHQMSDSHRRQMEVFGQNPGKVVHEYSAEFERDFMDHLKRAHPFSRVSAKVVYNEFISDRHHVHMNSTKWLTLTSFVQYLGREGKCKVDETPKGWFITLIQKDPMEELGEEKRNKRLAAEKEEEERHLAALKDQAARARKVVRTEDNNEQEDEAHELRRDESQGPLVLGMLASSSGAENVEKAAAAGVQGSGALFARHRPPRPLHAAGSNPFNEDDDEDDGGVSRGGGAPAKRSKLDELMQKEIEAKASKYSKLGKPERLDNWLHSGIVVKVMSKELKEHGYYKQKGKVLRIIDKYVGEIEMLESGDIIRVDQAQLETVIPSPGGTVLVVNGIHRGCHGSLVSIDTTRFQALIELADEKGKEVWLEYEDICKKS</sequence>
<dbReference type="PROSITE" id="PS00028">
    <property type="entry name" value="ZINC_FINGER_C2H2_1"/>
    <property type="match status" value="1"/>
</dbReference>
<feature type="region of interest" description="Disordered" evidence="5">
    <location>
        <begin position="237"/>
        <end position="276"/>
    </location>
</feature>
<dbReference type="Pfam" id="PF10357">
    <property type="entry name" value="WH_KIN17"/>
    <property type="match status" value="1"/>
</dbReference>
<evidence type="ECO:0000259" key="6">
    <source>
        <dbReference type="PROSITE" id="PS00028"/>
    </source>
</evidence>
<feature type="domain" description="C2H2-type" evidence="6">
    <location>
        <begin position="28"/>
        <end position="50"/>
    </location>
</feature>
<dbReference type="Gene3D" id="1.10.10.2030">
    <property type="entry name" value="DNA/RNA-binding protein Kin17, conserved domain"/>
    <property type="match status" value="1"/>
</dbReference>
<evidence type="ECO:0000313" key="8">
    <source>
        <dbReference type="Proteomes" id="UP000232323"/>
    </source>
</evidence>
<dbReference type="OrthoDB" id="10266249at2759"/>
<evidence type="ECO:0000256" key="4">
    <source>
        <dbReference type="ARBA" id="ARBA00022833"/>
    </source>
</evidence>
<dbReference type="SMART" id="SM01253">
    <property type="entry name" value="Kin17_mid"/>
    <property type="match status" value="1"/>
</dbReference>
<dbReference type="SUPFAM" id="SSF57667">
    <property type="entry name" value="beta-beta-alpha zinc fingers"/>
    <property type="match status" value="1"/>
</dbReference>
<dbReference type="PANTHER" id="PTHR12805:SF0">
    <property type="entry name" value="DNA_RNA-BINDING PROTEIN KIN17"/>
    <property type="match status" value="1"/>
</dbReference>
<evidence type="ECO:0000256" key="3">
    <source>
        <dbReference type="ARBA" id="ARBA00022771"/>
    </source>
</evidence>
<name>A0A250X0A4_9CHLO</name>
<dbReference type="STRING" id="1157962.A0A250X0A4"/>
<dbReference type="GO" id="GO:0006974">
    <property type="term" value="P:DNA damage response"/>
    <property type="evidence" value="ECO:0007669"/>
    <property type="project" value="TreeGrafter"/>
</dbReference>
<dbReference type="CDD" id="cd13155">
    <property type="entry name" value="KOW_KIN17"/>
    <property type="match status" value="1"/>
</dbReference>
<accession>A0A250X0A4</accession>
<comment type="similarity">
    <text evidence="1">Belongs to the KIN17 family.</text>
</comment>
<dbReference type="PANTHER" id="PTHR12805">
    <property type="entry name" value="KIN17 KIN, ANTIGENIC DETERMINANT OF RECA PROTEIN HOMOLOG"/>
    <property type="match status" value="1"/>
</dbReference>
<dbReference type="GO" id="GO:0003690">
    <property type="term" value="F:double-stranded DNA binding"/>
    <property type="evidence" value="ECO:0007669"/>
    <property type="project" value="TreeGrafter"/>
</dbReference>
<dbReference type="Pfam" id="PF25092">
    <property type="entry name" value="SH3_KIN17_C"/>
    <property type="match status" value="1"/>
</dbReference>